<sequence>MHAPPDYSSQLGTTIQGEPSEPTNEGFVSHAPHSEATSEHLQSLDGGLSEAITMTSGNQSLSDPASPQPTDTPIQLHPLPMAESSAATTRFVWSEAALLELLSYVNVVELLWGRIELERDEHCPTEAPAGGSDRPVRSVPGTGCTGPAGTGRTNLSDQLALALVGLSPSEYRSNTAVRAPLKQPCSTG</sequence>
<feature type="compositionally biased region" description="Polar residues" evidence="1">
    <location>
        <begin position="52"/>
        <end position="73"/>
    </location>
</feature>
<organism evidence="2 3">
    <name type="scientific">Puccinia coronata f. sp. avenae</name>
    <dbReference type="NCBI Taxonomy" id="200324"/>
    <lineage>
        <taxon>Eukaryota</taxon>
        <taxon>Fungi</taxon>
        <taxon>Dikarya</taxon>
        <taxon>Basidiomycota</taxon>
        <taxon>Pucciniomycotina</taxon>
        <taxon>Pucciniomycetes</taxon>
        <taxon>Pucciniales</taxon>
        <taxon>Pucciniaceae</taxon>
        <taxon>Puccinia</taxon>
    </lineage>
</organism>
<dbReference type="EMBL" id="PGCJ01001353">
    <property type="protein sequence ID" value="PLW06092.1"/>
    <property type="molecule type" value="Genomic_DNA"/>
</dbReference>
<feature type="region of interest" description="Disordered" evidence="1">
    <location>
        <begin position="125"/>
        <end position="153"/>
    </location>
</feature>
<dbReference type="Proteomes" id="UP000235388">
    <property type="component" value="Unassembled WGS sequence"/>
</dbReference>
<reference evidence="2 3" key="1">
    <citation type="submission" date="2017-11" db="EMBL/GenBank/DDBJ databases">
        <title>De novo assembly and phasing of dikaryotic genomes from two isolates of Puccinia coronata f. sp. avenae, the causal agent of oat crown rust.</title>
        <authorList>
            <person name="Miller M.E."/>
            <person name="Zhang Y."/>
            <person name="Omidvar V."/>
            <person name="Sperschneider J."/>
            <person name="Schwessinger B."/>
            <person name="Raley C."/>
            <person name="Palmer J.M."/>
            <person name="Garnica D."/>
            <person name="Upadhyaya N."/>
            <person name="Rathjen J."/>
            <person name="Taylor J.M."/>
            <person name="Park R.F."/>
            <person name="Dodds P.N."/>
            <person name="Hirsch C.D."/>
            <person name="Kianian S.F."/>
            <person name="Figueroa M."/>
        </authorList>
    </citation>
    <scope>NUCLEOTIDE SEQUENCE [LARGE SCALE GENOMIC DNA]</scope>
    <source>
        <strain evidence="2">12NC29</strain>
    </source>
</reference>
<gene>
    <name evidence="2" type="ORF">PCANC_28743</name>
</gene>
<dbReference type="AlphaFoldDB" id="A0A2N5RYT0"/>
<comment type="caution">
    <text evidence="2">The sequence shown here is derived from an EMBL/GenBank/DDBJ whole genome shotgun (WGS) entry which is preliminary data.</text>
</comment>
<name>A0A2N5RYT0_9BASI</name>
<evidence type="ECO:0000256" key="1">
    <source>
        <dbReference type="SAM" id="MobiDB-lite"/>
    </source>
</evidence>
<accession>A0A2N5RYT0</accession>
<proteinExistence type="predicted"/>
<evidence type="ECO:0000313" key="3">
    <source>
        <dbReference type="Proteomes" id="UP000235388"/>
    </source>
</evidence>
<feature type="region of interest" description="Disordered" evidence="1">
    <location>
        <begin position="1"/>
        <end position="74"/>
    </location>
</feature>
<evidence type="ECO:0000313" key="2">
    <source>
        <dbReference type="EMBL" id="PLW06092.1"/>
    </source>
</evidence>
<protein>
    <submittedName>
        <fullName evidence="2">Uncharacterized protein</fullName>
    </submittedName>
</protein>
<keyword evidence="3" id="KW-1185">Reference proteome</keyword>
<feature type="compositionally biased region" description="Polar residues" evidence="1">
    <location>
        <begin position="7"/>
        <end position="23"/>
    </location>
</feature>